<accession>A0A0A8Z9D6</accession>
<protein>
    <submittedName>
        <fullName evidence="1">Uncharacterized protein</fullName>
    </submittedName>
</protein>
<organism evidence="1">
    <name type="scientific">Arundo donax</name>
    <name type="common">Giant reed</name>
    <name type="synonym">Donax arundinaceus</name>
    <dbReference type="NCBI Taxonomy" id="35708"/>
    <lineage>
        <taxon>Eukaryota</taxon>
        <taxon>Viridiplantae</taxon>
        <taxon>Streptophyta</taxon>
        <taxon>Embryophyta</taxon>
        <taxon>Tracheophyta</taxon>
        <taxon>Spermatophyta</taxon>
        <taxon>Magnoliopsida</taxon>
        <taxon>Liliopsida</taxon>
        <taxon>Poales</taxon>
        <taxon>Poaceae</taxon>
        <taxon>PACMAD clade</taxon>
        <taxon>Arundinoideae</taxon>
        <taxon>Arundineae</taxon>
        <taxon>Arundo</taxon>
    </lineage>
</organism>
<reference evidence="1" key="2">
    <citation type="journal article" date="2015" name="Data Brief">
        <title>Shoot transcriptome of the giant reed, Arundo donax.</title>
        <authorList>
            <person name="Barrero R.A."/>
            <person name="Guerrero F.D."/>
            <person name="Moolhuijzen P."/>
            <person name="Goolsby J.A."/>
            <person name="Tidwell J."/>
            <person name="Bellgard S.E."/>
            <person name="Bellgard M.I."/>
        </authorList>
    </citation>
    <scope>NUCLEOTIDE SEQUENCE</scope>
    <source>
        <tissue evidence="1">Shoot tissue taken approximately 20 cm above the soil surface</tissue>
    </source>
</reference>
<proteinExistence type="predicted"/>
<evidence type="ECO:0000313" key="1">
    <source>
        <dbReference type="EMBL" id="JAD35421.1"/>
    </source>
</evidence>
<reference evidence="1" key="1">
    <citation type="submission" date="2014-09" db="EMBL/GenBank/DDBJ databases">
        <authorList>
            <person name="Magalhaes I.L.F."/>
            <person name="Oliveira U."/>
            <person name="Santos F.R."/>
            <person name="Vidigal T.H.D.A."/>
            <person name="Brescovit A.D."/>
            <person name="Santos A.J."/>
        </authorList>
    </citation>
    <scope>NUCLEOTIDE SEQUENCE</scope>
    <source>
        <tissue evidence="1">Shoot tissue taken approximately 20 cm above the soil surface</tissue>
    </source>
</reference>
<name>A0A0A8Z9D6_ARUDO</name>
<sequence length="25" mass="2762">MCNDIMIPSIPSPPPLLLYTTICKT</sequence>
<dbReference type="AlphaFoldDB" id="A0A0A8Z9D6"/>
<dbReference type="EMBL" id="GBRH01262474">
    <property type="protein sequence ID" value="JAD35421.1"/>
    <property type="molecule type" value="Transcribed_RNA"/>
</dbReference>